<sequence>MKHSHILLAGGKSSRFGQPKAFKNWNGILLYEWCKQALGGEQTYIVSHPSLVARFQERMEENIIVDLEPFSGKGPLAGIYTAMNLIESDYYTFLPCDTPLVEQRTIELLKREARGFDAVVPIADGRIHPLVSVIHHQAKDVVYKQLLGNQLRAVDLFQLLHTNYLEVECFGSKSWEFINVNVEEDLKELNKHVVQRFNLNDEE</sequence>
<dbReference type="GO" id="GO:0005737">
    <property type="term" value="C:cytoplasm"/>
    <property type="evidence" value="ECO:0007669"/>
    <property type="project" value="UniProtKB-SubCell"/>
</dbReference>
<dbReference type="GO" id="GO:0005525">
    <property type="term" value="F:GTP binding"/>
    <property type="evidence" value="ECO:0007669"/>
    <property type="project" value="UniProtKB-UniRule"/>
</dbReference>
<organism evidence="10 11">
    <name type="scientific">Bacillus gobiensis</name>
    <dbReference type="NCBI Taxonomy" id="1441095"/>
    <lineage>
        <taxon>Bacteria</taxon>
        <taxon>Bacillati</taxon>
        <taxon>Bacillota</taxon>
        <taxon>Bacilli</taxon>
        <taxon>Bacillales</taxon>
        <taxon>Bacillaceae</taxon>
        <taxon>Bacillus</taxon>
    </lineage>
</organism>
<evidence type="ECO:0000256" key="5">
    <source>
        <dbReference type="ARBA" id="ARBA00022842"/>
    </source>
</evidence>
<evidence type="ECO:0000256" key="3">
    <source>
        <dbReference type="ARBA" id="ARBA00022723"/>
    </source>
</evidence>
<dbReference type="PATRIC" id="fig|1441095.3.peg.950"/>
<evidence type="ECO:0000313" key="10">
    <source>
        <dbReference type="EMBL" id="ALC80896.1"/>
    </source>
</evidence>
<dbReference type="Proteomes" id="UP000067625">
    <property type="component" value="Chromosome"/>
</dbReference>
<dbReference type="GO" id="GO:0046872">
    <property type="term" value="F:metal ion binding"/>
    <property type="evidence" value="ECO:0007669"/>
    <property type="project" value="UniProtKB-KW"/>
</dbReference>
<comment type="domain">
    <text evidence="8">The N-terminal domain determines nucleotide recognition and specific binding, while the C-terminal domain determines the specific binding to the target protein.</text>
</comment>
<evidence type="ECO:0000256" key="4">
    <source>
        <dbReference type="ARBA" id="ARBA00022741"/>
    </source>
</evidence>
<reference evidence="10 11" key="2">
    <citation type="journal article" date="2016" name="Int. J. Syst. Evol. Microbiol.">
        <title>Bacillus gobiensis sp. nov., isolated from a soil sample.</title>
        <authorList>
            <person name="Liu B."/>
            <person name="Liu G.H."/>
            <person name="Cetin S."/>
            <person name="Schumann P."/>
            <person name="Pan Z.Z."/>
            <person name="Chen Q.Q."/>
        </authorList>
    </citation>
    <scope>NUCLEOTIDE SEQUENCE [LARGE SCALE GENOMIC DNA]</scope>
    <source>
        <strain evidence="10 11">FJAT-4402</strain>
    </source>
</reference>
<keyword evidence="4 8" id="KW-0547">Nucleotide-binding</keyword>
<dbReference type="CDD" id="cd02503">
    <property type="entry name" value="MobA"/>
    <property type="match status" value="1"/>
</dbReference>
<evidence type="ECO:0000256" key="6">
    <source>
        <dbReference type="ARBA" id="ARBA00023134"/>
    </source>
</evidence>
<dbReference type="InterPro" id="IPR029044">
    <property type="entry name" value="Nucleotide-diphossugar_trans"/>
</dbReference>
<dbReference type="EMBL" id="CP012600">
    <property type="protein sequence ID" value="ALC80896.1"/>
    <property type="molecule type" value="Genomic_DNA"/>
</dbReference>
<dbReference type="Gene3D" id="3.90.550.10">
    <property type="entry name" value="Spore Coat Polysaccharide Biosynthesis Protein SpsA, Chain A"/>
    <property type="match status" value="1"/>
</dbReference>
<gene>
    <name evidence="8" type="primary">mobA</name>
    <name evidence="10" type="ORF">AM592_04325</name>
</gene>
<dbReference type="HAMAP" id="MF_00316">
    <property type="entry name" value="MobA"/>
    <property type="match status" value="1"/>
</dbReference>
<dbReference type="InterPro" id="IPR025877">
    <property type="entry name" value="MobA-like_NTP_Trfase"/>
</dbReference>
<accession>A0A0M3R967</accession>
<feature type="binding site" evidence="8">
    <location>
        <position position="97"/>
    </location>
    <ligand>
        <name>Mg(2+)</name>
        <dbReference type="ChEBI" id="CHEBI:18420"/>
    </ligand>
</feature>
<keyword evidence="1 8" id="KW-0963">Cytoplasm</keyword>
<feature type="binding site" evidence="8">
    <location>
        <position position="66"/>
    </location>
    <ligand>
        <name>GTP</name>
        <dbReference type="ChEBI" id="CHEBI:37565"/>
    </ligand>
</feature>
<comment type="function">
    <text evidence="8">Transfers a GMP moiety from GTP to Mo-molybdopterin (Mo-MPT) cofactor (Moco or molybdenum cofactor) to form Mo-molybdopterin guanine dinucleotide (Mo-MGD) cofactor.</text>
</comment>
<name>A0A0M3R967_9BACI</name>
<dbReference type="RefSeq" id="WP_053602645.1">
    <property type="nucleotide sequence ID" value="NZ_CP012600.1"/>
</dbReference>
<dbReference type="AlphaFoldDB" id="A0A0M3R967"/>
<evidence type="ECO:0000256" key="7">
    <source>
        <dbReference type="ARBA" id="ARBA00023150"/>
    </source>
</evidence>
<dbReference type="EC" id="2.7.7.77" evidence="8"/>
<evidence type="ECO:0000259" key="9">
    <source>
        <dbReference type="Pfam" id="PF12804"/>
    </source>
</evidence>
<keyword evidence="11" id="KW-1185">Reference proteome</keyword>
<feature type="binding site" evidence="8">
    <location>
        <position position="97"/>
    </location>
    <ligand>
        <name>GTP</name>
        <dbReference type="ChEBI" id="CHEBI:37565"/>
    </ligand>
</feature>
<dbReference type="PANTHER" id="PTHR19136">
    <property type="entry name" value="MOLYBDENUM COFACTOR GUANYLYLTRANSFERASE"/>
    <property type="match status" value="1"/>
</dbReference>
<evidence type="ECO:0000313" key="11">
    <source>
        <dbReference type="Proteomes" id="UP000067625"/>
    </source>
</evidence>
<keyword evidence="2 8" id="KW-0808">Transferase</keyword>
<comment type="subcellular location">
    <subcellularLocation>
        <location evidence="8">Cytoplasm</location>
    </subcellularLocation>
</comment>
<feature type="domain" description="MobA-like NTP transferase" evidence="9">
    <location>
        <begin position="6"/>
        <end position="143"/>
    </location>
</feature>
<evidence type="ECO:0000256" key="2">
    <source>
        <dbReference type="ARBA" id="ARBA00022679"/>
    </source>
</evidence>
<comment type="catalytic activity">
    <reaction evidence="8">
        <text>Mo-molybdopterin + GTP + H(+) = Mo-molybdopterin guanine dinucleotide + diphosphate</text>
        <dbReference type="Rhea" id="RHEA:34243"/>
        <dbReference type="ChEBI" id="CHEBI:15378"/>
        <dbReference type="ChEBI" id="CHEBI:33019"/>
        <dbReference type="ChEBI" id="CHEBI:37565"/>
        <dbReference type="ChEBI" id="CHEBI:71302"/>
        <dbReference type="ChEBI" id="CHEBI:71310"/>
        <dbReference type="EC" id="2.7.7.77"/>
    </reaction>
</comment>
<dbReference type="Pfam" id="PF12804">
    <property type="entry name" value="NTP_transf_3"/>
    <property type="match status" value="1"/>
</dbReference>
<keyword evidence="6 8" id="KW-0342">GTP-binding</keyword>
<dbReference type="STRING" id="1441095.AM592_04325"/>
<dbReference type="OrthoDB" id="9788394at2"/>
<evidence type="ECO:0000256" key="8">
    <source>
        <dbReference type="HAMAP-Rule" id="MF_00316"/>
    </source>
</evidence>
<protein>
    <recommendedName>
        <fullName evidence="8">Probable molybdenum cofactor guanylyltransferase</fullName>
        <shortName evidence="8">MoCo guanylyltransferase</shortName>
        <ecNumber evidence="8">2.7.7.77</ecNumber>
    </recommendedName>
    <alternativeName>
        <fullName evidence="8">GTP:molybdopterin guanylyltransferase</fullName>
    </alternativeName>
    <alternativeName>
        <fullName evidence="8">Mo-MPT guanylyltransferase</fullName>
    </alternativeName>
    <alternativeName>
        <fullName evidence="8">Molybdopterin guanylyltransferase</fullName>
    </alternativeName>
    <alternativeName>
        <fullName evidence="8">Molybdopterin-guanine dinucleotide synthase</fullName>
        <shortName evidence="8">MGD synthase</shortName>
    </alternativeName>
</protein>
<keyword evidence="3 8" id="KW-0479">Metal-binding</keyword>
<dbReference type="GO" id="GO:0006777">
    <property type="term" value="P:Mo-molybdopterin cofactor biosynthetic process"/>
    <property type="evidence" value="ECO:0007669"/>
    <property type="project" value="UniProtKB-KW"/>
</dbReference>
<dbReference type="GO" id="GO:0061603">
    <property type="term" value="F:molybdenum cofactor guanylyltransferase activity"/>
    <property type="evidence" value="ECO:0007669"/>
    <property type="project" value="UniProtKB-EC"/>
</dbReference>
<evidence type="ECO:0000256" key="1">
    <source>
        <dbReference type="ARBA" id="ARBA00022490"/>
    </source>
</evidence>
<feature type="binding site" evidence="8">
    <location>
        <position position="20"/>
    </location>
    <ligand>
        <name>GTP</name>
        <dbReference type="ChEBI" id="CHEBI:37565"/>
    </ligand>
</feature>
<dbReference type="PANTHER" id="PTHR19136:SF81">
    <property type="entry name" value="MOLYBDENUM COFACTOR GUANYLYLTRANSFERASE"/>
    <property type="match status" value="1"/>
</dbReference>
<dbReference type="SUPFAM" id="SSF53448">
    <property type="entry name" value="Nucleotide-diphospho-sugar transferases"/>
    <property type="match status" value="1"/>
</dbReference>
<reference evidence="11" key="1">
    <citation type="submission" date="2015-08" db="EMBL/GenBank/DDBJ databases">
        <title>Genome sequencing project for genomic taxonomy and phylogenomics of Bacillus-like bacteria.</title>
        <authorList>
            <person name="Liu B."/>
            <person name="Wang J."/>
            <person name="Zhu Y."/>
            <person name="Liu G."/>
            <person name="Chen Q."/>
            <person name="Chen Z."/>
            <person name="Lan J."/>
            <person name="Che J."/>
            <person name="Ge C."/>
            <person name="Shi H."/>
            <person name="Pan Z."/>
            <person name="Liu X."/>
        </authorList>
    </citation>
    <scope>NUCLEOTIDE SEQUENCE [LARGE SCALE GENOMIC DNA]</scope>
    <source>
        <strain evidence="11">FJAT-4402</strain>
    </source>
</reference>
<comment type="cofactor">
    <cofactor evidence="8">
        <name>Mg(2+)</name>
        <dbReference type="ChEBI" id="CHEBI:18420"/>
    </cofactor>
</comment>
<comment type="caution">
    <text evidence="8">Lacks conserved residue(s) required for the propagation of feature annotation.</text>
</comment>
<dbReference type="InterPro" id="IPR013482">
    <property type="entry name" value="Molybde_CF_guanTrfase"/>
</dbReference>
<comment type="similarity">
    <text evidence="8">Belongs to the MobA family.</text>
</comment>
<feature type="binding site" evidence="8">
    <location>
        <begin position="8"/>
        <end position="10"/>
    </location>
    <ligand>
        <name>GTP</name>
        <dbReference type="ChEBI" id="CHEBI:37565"/>
    </ligand>
</feature>
<proteinExistence type="inferred from homology"/>
<keyword evidence="5 8" id="KW-0460">Magnesium</keyword>
<keyword evidence="7 8" id="KW-0501">Molybdenum cofactor biosynthesis</keyword>